<feature type="transmembrane region" description="Helical" evidence="1">
    <location>
        <begin position="305"/>
        <end position="323"/>
    </location>
</feature>
<dbReference type="Proteomes" id="UP000632195">
    <property type="component" value="Unassembled WGS sequence"/>
</dbReference>
<evidence type="ECO:0000256" key="1">
    <source>
        <dbReference type="SAM" id="Phobius"/>
    </source>
</evidence>
<keyword evidence="1" id="KW-1133">Transmembrane helix</keyword>
<feature type="transmembrane region" description="Helical" evidence="1">
    <location>
        <begin position="249"/>
        <end position="266"/>
    </location>
</feature>
<gene>
    <name evidence="2" type="ORF">GCM10007108_15080</name>
</gene>
<reference evidence="2" key="1">
    <citation type="journal article" date="2014" name="Int. J. Syst. Evol. Microbiol.">
        <title>Complete genome sequence of Corynebacterium casei LMG S-19264T (=DSM 44701T), isolated from a smear-ripened cheese.</title>
        <authorList>
            <consortium name="US DOE Joint Genome Institute (JGI-PGF)"/>
            <person name="Walter F."/>
            <person name="Albersmeier A."/>
            <person name="Kalinowski J."/>
            <person name="Ruckert C."/>
        </authorList>
    </citation>
    <scope>NUCLEOTIDE SEQUENCE</scope>
    <source>
        <strain evidence="2">JCM 13583</strain>
    </source>
</reference>
<feature type="transmembrane region" description="Helical" evidence="1">
    <location>
        <begin position="12"/>
        <end position="33"/>
    </location>
</feature>
<feature type="transmembrane region" description="Helical" evidence="1">
    <location>
        <begin position="216"/>
        <end position="242"/>
    </location>
</feature>
<feature type="transmembrane region" description="Helical" evidence="1">
    <location>
        <begin position="68"/>
        <end position="88"/>
    </location>
</feature>
<keyword evidence="3" id="KW-1185">Reference proteome</keyword>
<reference evidence="2" key="2">
    <citation type="submission" date="2022-09" db="EMBL/GenBank/DDBJ databases">
        <authorList>
            <person name="Sun Q."/>
            <person name="Ohkuma M."/>
        </authorList>
    </citation>
    <scope>NUCLEOTIDE SEQUENCE</scope>
    <source>
        <strain evidence="2">JCM 13583</strain>
    </source>
</reference>
<feature type="transmembrane region" description="Helical" evidence="1">
    <location>
        <begin position="329"/>
        <end position="352"/>
    </location>
</feature>
<proteinExistence type="predicted"/>
<comment type="caution">
    <text evidence="2">The sequence shown here is derived from an EMBL/GenBank/DDBJ whole genome shotgun (WGS) entry which is preliminary data.</text>
</comment>
<dbReference type="SUPFAM" id="SSF103473">
    <property type="entry name" value="MFS general substrate transporter"/>
    <property type="match status" value="1"/>
</dbReference>
<keyword evidence="1" id="KW-0812">Transmembrane</keyword>
<feature type="transmembrane region" description="Helical" evidence="1">
    <location>
        <begin position="94"/>
        <end position="116"/>
    </location>
</feature>
<name>A0AA37BTY1_9ARCH</name>
<feature type="transmembrane region" description="Helical" evidence="1">
    <location>
        <begin position="272"/>
        <end position="293"/>
    </location>
</feature>
<dbReference type="EMBL" id="BMNY01000003">
    <property type="protein sequence ID" value="GGM77888.1"/>
    <property type="molecule type" value="Genomic_DNA"/>
</dbReference>
<protein>
    <recommendedName>
        <fullName evidence="4">MFS transporter</fullName>
    </recommendedName>
</protein>
<feature type="transmembrane region" description="Helical" evidence="1">
    <location>
        <begin position="128"/>
        <end position="147"/>
    </location>
</feature>
<evidence type="ECO:0000313" key="2">
    <source>
        <dbReference type="EMBL" id="GGM77888.1"/>
    </source>
</evidence>
<feature type="transmembrane region" description="Helical" evidence="1">
    <location>
        <begin position="39"/>
        <end position="61"/>
    </location>
</feature>
<accession>A0AA37BTY1</accession>
<dbReference type="InterPro" id="IPR036259">
    <property type="entry name" value="MFS_trans_sf"/>
</dbReference>
<keyword evidence="1" id="KW-0472">Membrane</keyword>
<dbReference type="Gene3D" id="1.20.1250.20">
    <property type="entry name" value="MFS general substrate transporter like domains"/>
    <property type="match status" value="1"/>
</dbReference>
<feature type="transmembrane region" description="Helical" evidence="1">
    <location>
        <begin position="153"/>
        <end position="170"/>
    </location>
</feature>
<feature type="transmembrane region" description="Helical" evidence="1">
    <location>
        <begin position="190"/>
        <end position="210"/>
    </location>
</feature>
<sequence length="353" mass="37953">MAPTGSSVRLVLSSLFFGIGWFALSFTFPLQAVRFGFNYSFTGLVGLIGSLPFVIAATIYLRSTDRMIATGIRAPPLILFTLSIVFQFLDRANFIPLVVVSSVAQAFWWVSIEVSLGSMEASGSAEKYSAAWGVPNAAVPLVAGYIIQYTGFRYMYLAGTAAFLVSFLTLPRPAHVPPGRSKSNPKARYIVPLAFAGLASGFLYYVFVPYLRLSHFSYGTIGLLVGIYGISSATGYVALVFVRGSSERAYAALSSALVSSVSVLFATRDVFAILLALIITGFGASFAMSKILAYISERTTPRLGVFYYETFFGIGFVTGAFGMGSMLQFAGILPVVLSLLSPLIYVVLLFALS</sequence>
<dbReference type="AlphaFoldDB" id="A0AA37BTY1"/>
<evidence type="ECO:0000313" key="3">
    <source>
        <dbReference type="Proteomes" id="UP000632195"/>
    </source>
</evidence>
<evidence type="ECO:0008006" key="4">
    <source>
        <dbReference type="Google" id="ProtNLM"/>
    </source>
</evidence>
<organism evidence="2 3">
    <name type="scientific">Thermogymnomonas acidicola</name>
    <dbReference type="NCBI Taxonomy" id="399579"/>
    <lineage>
        <taxon>Archaea</taxon>
        <taxon>Methanobacteriati</taxon>
        <taxon>Thermoplasmatota</taxon>
        <taxon>Thermoplasmata</taxon>
        <taxon>Thermoplasmatales</taxon>
        <taxon>Thermogymnomonas</taxon>
    </lineage>
</organism>